<dbReference type="CDD" id="cd03706">
    <property type="entry name" value="mtEFTU_III"/>
    <property type="match status" value="1"/>
</dbReference>
<keyword evidence="8" id="KW-0251">Elongation factor</keyword>
<dbReference type="InterPro" id="IPR041709">
    <property type="entry name" value="EF-Tu_GTP-bd"/>
</dbReference>
<evidence type="ECO:0000256" key="7">
    <source>
        <dbReference type="ARBA" id="ARBA00022741"/>
    </source>
</evidence>
<keyword evidence="6" id="KW-0479">Metal-binding</keyword>
<evidence type="ECO:0000256" key="3">
    <source>
        <dbReference type="ARBA" id="ARBA00011245"/>
    </source>
</evidence>
<dbReference type="InterPro" id="IPR004160">
    <property type="entry name" value="Transl_elong_EFTu/EF1A_C"/>
</dbReference>
<dbReference type="InterPro" id="IPR033720">
    <property type="entry name" value="EFTU_2"/>
</dbReference>
<evidence type="ECO:0000256" key="2">
    <source>
        <dbReference type="ARBA" id="ARBA00007249"/>
    </source>
</evidence>
<evidence type="ECO:0000256" key="15">
    <source>
        <dbReference type="ARBA" id="ARBA00051990"/>
    </source>
</evidence>
<dbReference type="GO" id="GO:0005525">
    <property type="term" value="F:GTP binding"/>
    <property type="evidence" value="ECO:0007669"/>
    <property type="project" value="UniProtKB-KW"/>
</dbReference>
<dbReference type="CDD" id="cd01884">
    <property type="entry name" value="EF_Tu"/>
    <property type="match status" value="1"/>
</dbReference>
<dbReference type="SUPFAM" id="SSF52540">
    <property type="entry name" value="P-loop containing nucleoside triphosphate hydrolases"/>
    <property type="match status" value="1"/>
</dbReference>
<evidence type="ECO:0000256" key="5">
    <source>
        <dbReference type="ARBA" id="ARBA00022490"/>
    </source>
</evidence>
<dbReference type="PANTHER" id="PTHR43721:SF36">
    <property type="entry name" value="ELONGATION FACTOR TU, MITOCHONDRIAL"/>
    <property type="match status" value="1"/>
</dbReference>
<dbReference type="GO" id="GO:0003924">
    <property type="term" value="F:GTPase activity"/>
    <property type="evidence" value="ECO:0007669"/>
    <property type="project" value="InterPro"/>
</dbReference>
<dbReference type="Gene3D" id="3.40.50.300">
    <property type="entry name" value="P-loop containing nucleotide triphosphate hydrolases"/>
    <property type="match status" value="1"/>
</dbReference>
<dbReference type="SUPFAM" id="SSF50447">
    <property type="entry name" value="Translation proteins"/>
    <property type="match status" value="1"/>
</dbReference>
<reference evidence="17" key="1">
    <citation type="submission" date="2021-03" db="EMBL/GenBank/DDBJ databases">
        <authorList>
            <person name="Bekaert M."/>
        </authorList>
    </citation>
    <scope>NUCLEOTIDE SEQUENCE</scope>
</reference>
<dbReference type="SUPFAM" id="SSF50465">
    <property type="entry name" value="EF-Tu/eEF-1alpha/eIF2-gamma C-terminal domain"/>
    <property type="match status" value="1"/>
</dbReference>
<evidence type="ECO:0000256" key="10">
    <source>
        <dbReference type="ARBA" id="ARBA00022842"/>
    </source>
</evidence>
<dbReference type="InterPro" id="IPR009001">
    <property type="entry name" value="Transl_elong_EF1A/Init_IF2_C"/>
</dbReference>
<evidence type="ECO:0000256" key="9">
    <source>
        <dbReference type="ARBA" id="ARBA00022801"/>
    </source>
</evidence>
<evidence type="ECO:0000256" key="13">
    <source>
        <dbReference type="ARBA" id="ARBA00023128"/>
    </source>
</evidence>
<dbReference type="PRINTS" id="PR00315">
    <property type="entry name" value="ELONGATNFCT"/>
</dbReference>
<evidence type="ECO:0000256" key="14">
    <source>
        <dbReference type="ARBA" id="ARBA00023134"/>
    </source>
</evidence>
<comment type="subunit">
    <text evidence="3">Monomer.</text>
</comment>
<dbReference type="Pfam" id="PF00009">
    <property type="entry name" value="GTP_EFTU"/>
    <property type="match status" value="1"/>
</dbReference>
<dbReference type="Pfam" id="PF03143">
    <property type="entry name" value="GTP_EFTU_D3"/>
    <property type="match status" value="1"/>
</dbReference>
<dbReference type="FunFam" id="3.40.50.300:FF:000576">
    <property type="entry name" value="Elongation factor Tu"/>
    <property type="match status" value="1"/>
</dbReference>
<keyword evidence="7" id="KW-0547">Nucleotide-binding</keyword>
<dbReference type="InterPro" id="IPR005225">
    <property type="entry name" value="Small_GTP-bd"/>
</dbReference>
<dbReference type="GO" id="GO:0003746">
    <property type="term" value="F:translation elongation factor activity"/>
    <property type="evidence" value="ECO:0007669"/>
    <property type="project" value="UniProtKB-KW"/>
</dbReference>
<evidence type="ECO:0000256" key="6">
    <source>
        <dbReference type="ARBA" id="ARBA00022723"/>
    </source>
</evidence>
<dbReference type="OrthoDB" id="2067at2759"/>
<keyword evidence="9" id="KW-0378">Hydrolase</keyword>
<dbReference type="NCBIfam" id="NF000766">
    <property type="entry name" value="PRK00049.1"/>
    <property type="match status" value="1"/>
</dbReference>
<dbReference type="GO" id="GO:0070125">
    <property type="term" value="P:mitochondrial translational elongation"/>
    <property type="evidence" value="ECO:0007669"/>
    <property type="project" value="TreeGrafter"/>
</dbReference>
<evidence type="ECO:0000313" key="18">
    <source>
        <dbReference type="Proteomes" id="UP000683360"/>
    </source>
</evidence>
<comment type="caution">
    <text evidence="17">The sequence shown here is derived from an EMBL/GenBank/DDBJ whole genome shotgun (WGS) entry which is preliminary data.</text>
</comment>
<evidence type="ECO:0000256" key="8">
    <source>
        <dbReference type="ARBA" id="ARBA00022768"/>
    </source>
</evidence>
<dbReference type="Proteomes" id="UP000683360">
    <property type="component" value="Unassembled WGS sequence"/>
</dbReference>
<dbReference type="InterPro" id="IPR050055">
    <property type="entry name" value="EF-Tu_GTPase"/>
</dbReference>
<keyword evidence="14" id="KW-0342">GTP-binding</keyword>
<feature type="domain" description="Tr-type G" evidence="16">
    <location>
        <begin position="70"/>
        <end position="265"/>
    </location>
</feature>
<dbReference type="InterPro" id="IPR009000">
    <property type="entry name" value="Transl_B-barrel_sf"/>
</dbReference>
<gene>
    <name evidence="17" type="ORF">MEDL_8704</name>
</gene>
<dbReference type="Pfam" id="PF03144">
    <property type="entry name" value="GTP_EFTU_D2"/>
    <property type="match status" value="1"/>
</dbReference>
<evidence type="ECO:0000256" key="4">
    <source>
        <dbReference type="ARBA" id="ARBA00017898"/>
    </source>
</evidence>
<keyword evidence="18" id="KW-1185">Reference proteome</keyword>
<organism evidence="17 18">
    <name type="scientific">Mytilus edulis</name>
    <name type="common">Blue mussel</name>
    <dbReference type="NCBI Taxonomy" id="6550"/>
    <lineage>
        <taxon>Eukaryota</taxon>
        <taxon>Metazoa</taxon>
        <taxon>Spiralia</taxon>
        <taxon>Lophotrochozoa</taxon>
        <taxon>Mollusca</taxon>
        <taxon>Bivalvia</taxon>
        <taxon>Autobranchia</taxon>
        <taxon>Pteriomorphia</taxon>
        <taxon>Mytilida</taxon>
        <taxon>Mytiloidea</taxon>
        <taxon>Mytilidae</taxon>
        <taxon>Mytilinae</taxon>
        <taxon>Mytilus</taxon>
    </lineage>
</organism>
<keyword evidence="10" id="KW-0460">Magnesium</keyword>
<comment type="similarity">
    <text evidence="2">Belongs to the TRAFAC class translation factor GTPase superfamily. Classic translation factor GTPase family. EF-Tu/EF-1A subfamily.</text>
</comment>
<dbReference type="NCBIfam" id="NF009373">
    <property type="entry name" value="PRK12736.1"/>
    <property type="match status" value="1"/>
</dbReference>
<dbReference type="PROSITE" id="PS51722">
    <property type="entry name" value="G_TR_2"/>
    <property type="match status" value="1"/>
</dbReference>
<dbReference type="NCBIfam" id="NF009372">
    <property type="entry name" value="PRK12735.1"/>
    <property type="match status" value="1"/>
</dbReference>
<dbReference type="EMBL" id="CAJPWZ010000461">
    <property type="protein sequence ID" value="CAG2193625.1"/>
    <property type="molecule type" value="Genomic_DNA"/>
</dbReference>
<dbReference type="NCBIfam" id="TIGR00231">
    <property type="entry name" value="small_GTP"/>
    <property type="match status" value="1"/>
</dbReference>
<keyword evidence="12" id="KW-0809">Transit peptide</keyword>
<evidence type="ECO:0000256" key="1">
    <source>
        <dbReference type="ARBA" id="ARBA00004173"/>
    </source>
</evidence>
<dbReference type="PANTHER" id="PTHR43721">
    <property type="entry name" value="ELONGATION FACTOR TU-RELATED"/>
    <property type="match status" value="1"/>
</dbReference>
<protein>
    <recommendedName>
        <fullName evidence="4">Elongation factor Tu, mitochondrial</fullName>
    </recommendedName>
</protein>
<proteinExistence type="inferred from homology"/>
<dbReference type="Gene3D" id="2.40.30.10">
    <property type="entry name" value="Translation factors"/>
    <property type="match status" value="2"/>
</dbReference>
<evidence type="ECO:0000313" key="17">
    <source>
        <dbReference type="EMBL" id="CAG2193625.1"/>
    </source>
</evidence>
<evidence type="ECO:0000256" key="11">
    <source>
        <dbReference type="ARBA" id="ARBA00022917"/>
    </source>
</evidence>
<keyword evidence="13" id="KW-0496">Mitochondrion</keyword>
<dbReference type="InterPro" id="IPR027417">
    <property type="entry name" value="P-loop_NTPase"/>
</dbReference>
<keyword evidence="11" id="KW-0648">Protein biosynthesis</keyword>
<dbReference type="GO" id="GO:0005739">
    <property type="term" value="C:mitochondrion"/>
    <property type="evidence" value="ECO:0007669"/>
    <property type="project" value="UniProtKB-SubCell"/>
</dbReference>
<sequence>MLDFTPEVTFEGYKTGPAPPCFLECFMELKCNVYVMNCFMLTKEHYHLRQHVVHNHQQSLVRKKTYLRDKPHMNVGTIGHVDHGKTTLTAAITKILSSEKKAEFKKYEEIDHSPEEKRRGITINAACVEYQTDKRHYGHVDCPGHADFIKNMITGAAQMDGCILVVAATDGTMPQTREHLLLAKQIGIKRIVVFVNKVDAADKEMLELVEMEVRELLSEFGFDGDNAPVICGSALNALNGENPELGENRVKELLDAVDTYIEEPVRDLDKPFYLPIESVYSIPGRGTVAGGKLERGRIKKSTECEIVGYDKRIKSIITGVEMFRQILDEAQAGDQIGCLLRGTKKDELRRGMIIAKPGEIKLVNKIEAQIYLLGKDEGGRQKPLTDYFQGHIFCRTWNCSGFLEAPGREMVMPGEDTKVTFTLLKKMALELGERFTVRDGKQTIGYGVVTNILDAVDIEAFEEGLKKIKKAKKKEREVASM</sequence>
<evidence type="ECO:0000256" key="12">
    <source>
        <dbReference type="ARBA" id="ARBA00022946"/>
    </source>
</evidence>
<keyword evidence="5" id="KW-0963">Cytoplasm</keyword>
<dbReference type="GO" id="GO:0046872">
    <property type="term" value="F:metal ion binding"/>
    <property type="evidence" value="ECO:0007669"/>
    <property type="project" value="UniProtKB-KW"/>
</dbReference>
<dbReference type="InterPro" id="IPR004161">
    <property type="entry name" value="EFTu-like_2"/>
</dbReference>
<dbReference type="NCBIfam" id="TIGR00485">
    <property type="entry name" value="EF-Tu"/>
    <property type="match status" value="1"/>
</dbReference>
<dbReference type="AlphaFoldDB" id="A0A8S3QDV1"/>
<dbReference type="FunFam" id="2.40.30.10:FF:000001">
    <property type="entry name" value="Elongation factor Tu"/>
    <property type="match status" value="1"/>
</dbReference>
<comment type="catalytic activity">
    <reaction evidence="15">
        <text>GTP + H2O = GDP + phosphate + H(+)</text>
        <dbReference type="Rhea" id="RHEA:19669"/>
        <dbReference type="ChEBI" id="CHEBI:15377"/>
        <dbReference type="ChEBI" id="CHEBI:15378"/>
        <dbReference type="ChEBI" id="CHEBI:37565"/>
        <dbReference type="ChEBI" id="CHEBI:43474"/>
        <dbReference type="ChEBI" id="CHEBI:58189"/>
        <dbReference type="EC" id="3.6.5.3"/>
    </reaction>
    <physiologicalReaction direction="left-to-right" evidence="15">
        <dbReference type="Rhea" id="RHEA:19670"/>
    </physiologicalReaction>
</comment>
<dbReference type="InterPro" id="IPR004541">
    <property type="entry name" value="Transl_elong_EFTu/EF1A_bac/org"/>
</dbReference>
<accession>A0A8S3QDV1</accession>
<dbReference type="InterPro" id="IPR000795">
    <property type="entry name" value="T_Tr_GTP-bd_dom"/>
</dbReference>
<name>A0A8S3QDV1_MYTED</name>
<comment type="subcellular location">
    <subcellularLocation>
        <location evidence="1">Mitochondrion</location>
    </subcellularLocation>
</comment>
<evidence type="ECO:0000259" key="16">
    <source>
        <dbReference type="PROSITE" id="PS51722"/>
    </source>
</evidence>
<dbReference type="CDD" id="cd03697">
    <property type="entry name" value="EFTU_II"/>
    <property type="match status" value="1"/>
</dbReference>